<dbReference type="Proteomes" id="UP000535511">
    <property type="component" value="Unassembled WGS sequence"/>
</dbReference>
<dbReference type="EC" id="4.1.2.14" evidence="5"/>
<accession>A0A7Y9E8B1</accession>
<evidence type="ECO:0000256" key="4">
    <source>
        <dbReference type="ARBA" id="ARBA00011233"/>
    </source>
</evidence>
<comment type="catalytic activity">
    <reaction evidence="1">
        <text>2-dehydro-3-deoxy-6-phospho-D-gluconate = D-glyceraldehyde 3-phosphate + pyruvate</text>
        <dbReference type="Rhea" id="RHEA:17089"/>
        <dbReference type="ChEBI" id="CHEBI:15361"/>
        <dbReference type="ChEBI" id="CHEBI:57569"/>
        <dbReference type="ChEBI" id="CHEBI:59776"/>
        <dbReference type="EC" id="4.1.2.14"/>
    </reaction>
</comment>
<keyword evidence="6 8" id="KW-0456">Lyase</keyword>
<protein>
    <recommendedName>
        <fullName evidence="5">2-dehydro-3-deoxy-phosphogluconate aldolase</fullName>
        <ecNumber evidence="5">4.1.2.14</ecNumber>
    </recommendedName>
</protein>
<dbReference type="PANTHER" id="PTHR30246:SF1">
    <property type="entry name" value="2-DEHYDRO-3-DEOXY-6-PHOSPHOGALACTONATE ALDOLASE-RELATED"/>
    <property type="match status" value="1"/>
</dbReference>
<evidence type="ECO:0000313" key="8">
    <source>
        <dbReference type="EMBL" id="NYD42974.1"/>
    </source>
</evidence>
<proteinExistence type="inferred from homology"/>
<evidence type="ECO:0000256" key="1">
    <source>
        <dbReference type="ARBA" id="ARBA00000654"/>
    </source>
</evidence>
<dbReference type="RefSeq" id="WP_179664542.1">
    <property type="nucleotide sequence ID" value="NZ_JACCBG010000001.1"/>
</dbReference>
<reference evidence="8 9" key="1">
    <citation type="submission" date="2020-07" db="EMBL/GenBank/DDBJ databases">
        <title>Sequencing the genomes of 1000 actinobacteria strains.</title>
        <authorList>
            <person name="Klenk H.-P."/>
        </authorList>
    </citation>
    <scope>NUCLEOTIDE SEQUENCE [LARGE SCALE GENOMIC DNA]</scope>
    <source>
        <strain evidence="8 9">DSM 21350</strain>
    </source>
</reference>
<dbReference type="AlphaFoldDB" id="A0A7Y9E8B1"/>
<dbReference type="GO" id="GO:0008675">
    <property type="term" value="F:2-dehydro-3-deoxy-phosphogluconate aldolase activity"/>
    <property type="evidence" value="ECO:0007669"/>
    <property type="project" value="UniProtKB-EC"/>
</dbReference>
<evidence type="ECO:0000256" key="6">
    <source>
        <dbReference type="ARBA" id="ARBA00023239"/>
    </source>
</evidence>
<organism evidence="8 9">
    <name type="scientific">Nocardioides panaciterrulae</name>
    <dbReference type="NCBI Taxonomy" id="661492"/>
    <lineage>
        <taxon>Bacteria</taxon>
        <taxon>Bacillati</taxon>
        <taxon>Actinomycetota</taxon>
        <taxon>Actinomycetes</taxon>
        <taxon>Propionibacteriales</taxon>
        <taxon>Nocardioidaceae</taxon>
        <taxon>Nocardioides</taxon>
    </lineage>
</organism>
<dbReference type="PANTHER" id="PTHR30246">
    <property type="entry name" value="2-KETO-3-DEOXY-6-PHOSPHOGLUCONATE ALDOLASE"/>
    <property type="match status" value="1"/>
</dbReference>
<dbReference type="CDD" id="cd00452">
    <property type="entry name" value="KDPG_aldolase"/>
    <property type="match status" value="1"/>
</dbReference>
<comment type="subunit">
    <text evidence="4">Homotrimer.</text>
</comment>
<evidence type="ECO:0000256" key="7">
    <source>
        <dbReference type="ARBA" id="ARBA00023277"/>
    </source>
</evidence>
<dbReference type="SUPFAM" id="SSF51569">
    <property type="entry name" value="Aldolase"/>
    <property type="match status" value="1"/>
</dbReference>
<dbReference type="EMBL" id="JACCBG010000001">
    <property type="protein sequence ID" value="NYD42974.1"/>
    <property type="molecule type" value="Genomic_DNA"/>
</dbReference>
<gene>
    <name evidence="8" type="ORF">BJZ21_003057</name>
</gene>
<dbReference type="PROSITE" id="PS00159">
    <property type="entry name" value="ALDOLASE_KDPG_KHG_1"/>
    <property type="match status" value="1"/>
</dbReference>
<comment type="pathway">
    <text evidence="2">Carbohydrate acid metabolism; 2-dehydro-3-deoxy-D-gluconate degradation; D-glyceraldehyde 3-phosphate and pyruvate from 2-dehydro-3-deoxy-D-gluconate: step 2/2.</text>
</comment>
<comment type="similarity">
    <text evidence="3">Belongs to the KHG/KDPG aldolase family.</text>
</comment>
<evidence type="ECO:0000256" key="2">
    <source>
        <dbReference type="ARBA" id="ARBA00004736"/>
    </source>
</evidence>
<comment type="caution">
    <text evidence="8">The sequence shown here is derived from an EMBL/GenBank/DDBJ whole genome shotgun (WGS) entry which is preliminary data.</text>
</comment>
<dbReference type="Gene3D" id="3.20.20.70">
    <property type="entry name" value="Aldolase class I"/>
    <property type="match status" value="1"/>
</dbReference>
<sequence>MTDLDSLLARGRLLPVLTVAGPSIGSAVAEALLTAGLPLAEVTLRVDGALEALRAMAALELTVGAGTVVTPDQVDRAVEAGASFVVSPGLHAAVVERCRDLGVPVLPGIATASDLMLAVELGVETVKMFPADLVGGPAAVKAFTGPFPAMRFVPTGGIGPAQLSSYLSLPAVLAVGGSWLAPRDVVAAGRWDEITRRTRQALQQIDEERVR</sequence>
<dbReference type="InterPro" id="IPR013785">
    <property type="entry name" value="Aldolase_TIM"/>
</dbReference>
<keyword evidence="7" id="KW-0119">Carbohydrate metabolism</keyword>
<evidence type="ECO:0000256" key="5">
    <source>
        <dbReference type="ARBA" id="ARBA00013063"/>
    </source>
</evidence>
<evidence type="ECO:0000313" key="9">
    <source>
        <dbReference type="Proteomes" id="UP000535511"/>
    </source>
</evidence>
<dbReference type="Pfam" id="PF01081">
    <property type="entry name" value="Aldolase"/>
    <property type="match status" value="1"/>
</dbReference>
<dbReference type="NCBIfam" id="TIGR01182">
    <property type="entry name" value="eda"/>
    <property type="match status" value="1"/>
</dbReference>
<dbReference type="InterPro" id="IPR000887">
    <property type="entry name" value="Aldlse_KDPG_KHG"/>
</dbReference>
<name>A0A7Y9E8B1_9ACTN</name>
<evidence type="ECO:0000256" key="3">
    <source>
        <dbReference type="ARBA" id="ARBA00006906"/>
    </source>
</evidence>
<dbReference type="InterPro" id="IPR031337">
    <property type="entry name" value="KDPG/KHG_AS_1"/>
</dbReference>
<keyword evidence="9" id="KW-1185">Reference proteome</keyword>